<dbReference type="InterPro" id="IPR011049">
    <property type="entry name" value="Serralysin-like_metalloprot_C"/>
</dbReference>
<dbReference type="GO" id="GO:0005509">
    <property type="term" value="F:calcium ion binding"/>
    <property type="evidence" value="ECO:0007669"/>
    <property type="project" value="InterPro"/>
</dbReference>
<dbReference type="NCBIfam" id="NF012211">
    <property type="entry name" value="tand_rpt_95"/>
    <property type="match status" value="2"/>
</dbReference>
<protein>
    <submittedName>
        <fullName evidence="4">Tandem-95 repeat protein</fullName>
    </submittedName>
</protein>
<feature type="domain" description="FecR protein" evidence="2">
    <location>
        <begin position="58"/>
        <end position="155"/>
    </location>
</feature>
<evidence type="ECO:0000259" key="2">
    <source>
        <dbReference type="Pfam" id="PF04773"/>
    </source>
</evidence>
<dbReference type="Pfam" id="PF04773">
    <property type="entry name" value="FecR"/>
    <property type="match status" value="1"/>
</dbReference>
<dbReference type="InterPro" id="IPR006860">
    <property type="entry name" value="FecR"/>
</dbReference>
<feature type="compositionally biased region" description="Gly residues" evidence="1">
    <location>
        <begin position="309"/>
        <end position="332"/>
    </location>
</feature>
<dbReference type="Pfam" id="PF00353">
    <property type="entry name" value="HemolysinCabind"/>
    <property type="match status" value="4"/>
</dbReference>
<proteinExistence type="predicted"/>
<feature type="region of interest" description="Disordered" evidence="1">
    <location>
        <begin position="210"/>
        <end position="335"/>
    </location>
</feature>
<feature type="domain" description="Cadherin-like" evidence="3">
    <location>
        <begin position="436"/>
        <end position="531"/>
    </location>
</feature>
<evidence type="ECO:0000313" key="4">
    <source>
        <dbReference type="EMBL" id="NFV79367.1"/>
    </source>
</evidence>
<dbReference type="PANTHER" id="PTHR38731:SF3">
    <property type="entry name" value="BLL6125 PROTEIN"/>
    <property type="match status" value="1"/>
</dbReference>
<dbReference type="Proteomes" id="UP000480684">
    <property type="component" value="Unassembled WGS sequence"/>
</dbReference>
<dbReference type="Gene3D" id="2.150.10.10">
    <property type="entry name" value="Serralysin-like metalloprotease, C-terminal"/>
    <property type="match status" value="2"/>
</dbReference>
<dbReference type="RefSeq" id="WP_163675631.1">
    <property type="nucleotide sequence ID" value="NZ_JAAIYP010000027.1"/>
</dbReference>
<dbReference type="InterPro" id="IPR018511">
    <property type="entry name" value="Hemolysin-typ_Ca-bd_CS"/>
</dbReference>
<dbReference type="PRINTS" id="PR00313">
    <property type="entry name" value="CABNDNGRPT"/>
</dbReference>
<organism evidence="4 5">
    <name type="scientific">Magnetospirillum aberrantis SpK</name>
    <dbReference type="NCBI Taxonomy" id="908842"/>
    <lineage>
        <taxon>Bacteria</taxon>
        <taxon>Pseudomonadati</taxon>
        <taxon>Pseudomonadota</taxon>
        <taxon>Alphaproteobacteria</taxon>
        <taxon>Rhodospirillales</taxon>
        <taxon>Rhodospirillaceae</taxon>
        <taxon>Magnetospirillum</taxon>
    </lineage>
</organism>
<gene>
    <name evidence="4" type="ORF">G4223_04495</name>
</gene>
<dbReference type="InterPro" id="IPR041690">
    <property type="entry name" value="Cadherin_5"/>
</dbReference>
<keyword evidence="5" id="KW-1185">Reference proteome</keyword>
<evidence type="ECO:0000259" key="3">
    <source>
        <dbReference type="Pfam" id="PF17892"/>
    </source>
</evidence>
<dbReference type="Pfam" id="PF17892">
    <property type="entry name" value="Cadherin_5"/>
    <property type="match status" value="2"/>
</dbReference>
<name>A0A7C9USL4_9PROT</name>
<dbReference type="PROSITE" id="PS00330">
    <property type="entry name" value="HEMOLYSIN_CALCIUM"/>
    <property type="match status" value="2"/>
</dbReference>
<evidence type="ECO:0000313" key="5">
    <source>
        <dbReference type="Proteomes" id="UP000480684"/>
    </source>
</evidence>
<comment type="caution">
    <text evidence="4">The sequence shown here is derived from an EMBL/GenBank/DDBJ whole genome shotgun (WGS) entry which is preliminary data.</text>
</comment>
<accession>A0A7C9USL4</accession>
<dbReference type="EMBL" id="JAAIYP010000027">
    <property type="protein sequence ID" value="NFV79367.1"/>
    <property type="molecule type" value="Genomic_DNA"/>
</dbReference>
<dbReference type="PANTHER" id="PTHR38731">
    <property type="entry name" value="LIPL45-RELATED LIPOPROTEIN-RELATED"/>
    <property type="match status" value="1"/>
</dbReference>
<feature type="compositionally biased region" description="Gly residues" evidence="1">
    <location>
        <begin position="230"/>
        <end position="278"/>
    </location>
</feature>
<feature type="region of interest" description="Disordered" evidence="1">
    <location>
        <begin position="1"/>
        <end position="21"/>
    </location>
</feature>
<sequence>MPENIMPGVQPTPAAPSGGSQKGAVVIGKVDAVQGAAWIVRDGVKAEAVKDAPLLEGDQVETADQSQISIVFADRSTFVLKDRGMIALDDFAFDADAKSGHESILIAKGAFAFVSGDIAKAHPEAARLATPAMSIGVRGTTVAGQVGGDGVTSVALQADPGSSFVGELVLSPLGGGEAFVLNTAGSGILGATLGGSWTVTGSAGSIVSSFAPTPTTPPATAPSLPSAPSGSGGDGVGGGGSTGTGTDGGTGTGNGGSGDGGTDGGTDGGGSDIGGGDVGISVPPLPSQPIVSAGTGTGETGGTVSAGSGSSGGTASGGTGSNVETGTGGTDNNGGTTVTLSVSAVDLGSSAEDSSFVVNGATLLAAANSTTGGSLTLVSVTVADATVVDNLDGTYTVTPNADYNSDLYGPLQISFQVSDGTTTVTGIASLEVTAVPDAPVAGTAALPAATEDTSVILTREQLLGDASDPDGDSLSVVNLSLANVPDGTLTDNMDGTYTFTPASNLSGPVVLTYDISDGTGNIVSTSATLTVAAVNDVPVLSNSGGSLNYTAGSSGIAVFSALTAIDVDNTDLTGAVVTISGVMDGDSLNFTDQAGITGTYDAATGTLTLSGTASVADYQTALRSITFSTANGLTPHGSRTLSVTVSDGIDSATTVTQVVSIDSLTWTLTTGTDSLDGGAGSNNYLVSSANLAAGDVIADSGTGGGDVDTLILQSTGTTDLSQMSVSGIEVLSFAAGGGTAIIGGGTDPQQLASIVGGVGTDTVRLADADSTLDLSGVALSGVESVSTGAGSDTVIFDETGTAGLSAVVDGDASGSDADVALFRQTGAGTLDISGKSFSGIETIRMEVQGSGFNANMTGHAQGTTFVGGTGDDTMTGGAGADVAVFSGAAENYSISSTGAYLAVADGVGTDGIDALKGIDTLHFADRDLTVSRGAVSTETLVNVTIANDQTYCQTITLADGGYVVAWQSNLQDGGSWGIYAQVYNADGSVRTSEFLVNIHTANEETDVSLAALPDGGFVATWADYGLDGQYSGVFARRFSADGTGTTAEIQVNTTTAMDQNAANVIALAGGGYLVTFKVDDADYSGVYAQLFDAANNKVSPNEIQVNQYTTQHQNFSDAVQLSDGNIIIVWQSDMQDSGDTSRGVYGRVMTTSGTFVGNEFALHTTTAGVQDSVSVAALDGGFVAVWSSEQVDGSGTAIVGRLFDNSGTATTAQFSINTFTSGDQTVPQVTTLLNGGFVVTWQSSGNDGAGTGIAARVYDAAGNPVTAEFVVNTTVAGNQANPTVTALGDGGFLVAWQSQNQDDGSSTGIYSQRFAADGTAYSSLTLTATAVADSLSVGLGVDVVDLGAGDDILKATAAALVGSLSVIGGTGDDRLIVTDLANLTGSHLSSVSGVETLTLGTTTAAAQSVDLGTDAQTGDITAVDASAATGAVTIDATDRTTGVLVLTGTANDSVYGGAGDDVVVSSAGNDVFDGGAGNNVLDYSADTAGVTVNLGTGTATDGWGGTDTISNFNTVQGSGFDDNLTGGTGGDTLDGGAGNDNLTGGSGADTFVVHLGGQATITDFDGAMDNIALSTTEFGLTDGNSDGFLDASQYCESATAMPGTGGTGVDYGLSGTGLIAIDTGSGVQLWSTTAMESATADNSTLVATLTGVDTSSLDNTSFHLAV</sequence>
<dbReference type="SUPFAM" id="SSF51120">
    <property type="entry name" value="beta-Roll"/>
    <property type="match status" value="2"/>
</dbReference>
<dbReference type="InterPro" id="IPR001343">
    <property type="entry name" value="Hemolysn_Ca-bd"/>
</dbReference>
<feature type="domain" description="Cadherin-like" evidence="3">
    <location>
        <begin position="344"/>
        <end position="433"/>
    </location>
</feature>
<evidence type="ECO:0000256" key="1">
    <source>
        <dbReference type="SAM" id="MobiDB-lite"/>
    </source>
</evidence>
<reference evidence="4 5" key="1">
    <citation type="submission" date="2020-02" db="EMBL/GenBank/DDBJ databases">
        <authorList>
            <person name="Dziuba M."/>
            <person name="Kuznetsov B."/>
            <person name="Mardanov A."/>
            <person name="Ravin N."/>
            <person name="Grouzdev D."/>
        </authorList>
    </citation>
    <scope>NUCLEOTIDE SEQUENCE [LARGE SCALE GENOMIC DNA]</scope>
    <source>
        <strain evidence="4 5">SpK</strain>
    </source>
</reference>